<sequence length="301" mass="34505">MSAMENVPLTISYFVLVFIGITGNSLVVSAVLKNRNMRSTTNILLAFVSAADLISLICFLPFAILLTFKLPGGTLGAVLCQTFATANTSSATIVVSITTLTLLAVERFRALLKPWNSRLRLTKDSVFYWIFGISLYSVILVIPLFSFMEFDEKERTCSDLRELKTERRIYYSLLGCGVALALFVICFCYWRIIRGFYFGSQRLCVNEELQQKRRKRRVVKLLLLITLAFIICFTPRAVYFLFFYSNRGPFNQISFFLIHSNSATNPIILWFQSQNFRAEFKNMVSEINCKIKRLTCFVSNN</sequence>
<dbReference type="InterPro" id="IPR000276">
    <property type="entry name" value="GPCR_Rhodpsn"/>
</dbReference>
<dbReference type="EMBL" id="CALNXI010000062">
    <property type="protein sequence ID" value="CAH3017421.1"/>
    <property type="molecule type" value="Genomic_DNA"/>
</dbReference>
<comment type="similarity">
    <text evidence="2 9">Belongs to the G-protein coupled receptor 1 family.</text>
</comment>
<evidence type="ECO:0000256" key="7">
    <source>
        <dbReference type="ARBA" id="ARBA00023170"/>
    </source>
</evidence>
<dbReference type="Proteomes" id="UP001159427">
    <property type="component" value="Unassembled WGS sequence"/>
</dbReference>
<feature type="domain" description="G-protein coupled receptors family 1 profile" evidence="11">
    <location>
        <begin position="23"/>
        <end position="269"/>
    </location>
</feature>
<accession>A0ABN8LNZ5</accession>
<keyword evidence="5 9" id="KW-0297">G-protein coupled receptor</keyword>
<dbReference type="SMART" id="SM01381">
    <property type="entry name" value="7TM_GPCR_Srsx"/>
    <property type="match status" value="1"/>
</dbReference>
<keyword evidence="6 10" id="KW-0472">Membrane</keyword>
<keyword evidence="3 9" id="KW-0812">Transmembrane</keyword>
<proteinExistence type="inferred from homology"/>
<feature type="transmembrane region" description="Helical" evidence="10">
    <location>
        <begin position="12"/>
        <end position="32"/>
    </location>
</feature>
<dbReference type="InterPro" id="IPR017452">
    <property type="entry name" value="GPCR_Rhodpsn_7TM"/>
</dbReference>
<evidence type="ECO:0000313" key="12">
    <source>
        <dbReference type="EMBL" id="CAH3017421.1"/>
    </source>
</evidence>
<protein>
    <recommendedName>
        <fullName evidence="11">G-protein coupled receptors family 1 profile domain-containing protein</fullName>
    </recommendedName>
</protein>
<dbReference type="PANTHER" id="PTHR45695">
    <property type="entry name" value="LEUCOKININ RECEPTOR-RELATED"/>
    <property type="match status" value="1"/>
</dbReference>
<keyword evidence="7 9" id="KW-0675">Receptor</keyword>
<evidence type="ECO:0000313" key="13">
    <source>
        <dbReference type="Proteomes" id="UP001159427"/>
    </source>
</evidence>
<dbReference type="PANTHER" id="PTHR45695:SF9">
    <property type="entry name" value="LEUCOKININ RECEPTOR"/>
    <property type="match status" value="1"/>
</dbReference>
<feature type="transmembrane region" description="Helical" evidence="10">
    <location>
        <begin position="88"/>
        <end position="105"/>
    </location>
</feature>
<evidence type="ECO:0000256" key="4">
    <source>
        <dbReference type="ARBA" id="ARBA00022989"/>
    </source>
</evidence>
<reference evidence="12 13" key="1">
    <citation type="submission" date="2022-05" db="EMBL/GenBank/DDBJ databases">
        <authorList>
            <consortium name="Genoscope - CEA"/>
            <person name="William W."/>
        </authorList>
    </citation>
    <scope>NUCLEOTIDE SEQUENCE [LARGE SCALE GENOMIC DNA]</scope>
</reference>
<keyword evidence="13" id="KW-1185">Reference proteome</keyword>
<keyword evidence="4 10" id="KW-1133">Transmembrane helix</keyword>
<evidence type="ECO:0000256" key="8">
    <source>
        <dbReference type="ARBA" id="ARBA00023224"/>
    </source>
</evidence>
<name>A0ABN8LNZ5_9CNID</name>
<dbReference type="Pfam" id="PF00001">
    <property type="entry name" value="7tm_1"/>
    <property type="match status" value="1"/>
</dbReference>
<evidence type="ECO:0000256" key="10">
    <source>
        <dbReference type="SAM" id="Phobius"/>
    </source>
</evidence>
<evidence type="ECO:0000256" key="6">
    <source>
        <dbReference type="ARBA" id="ARBA00023136"/>
    </source>
</evidence>
<comment type="subcellular location">
    <subcellularLocation>
        <location evidence="1">Membrane</location>
        <topology evidence="1">Multi-pass membrane protein</topology>
    </subcellularLocation>
</comment>
<dbReference type="InterPro" id="IPR000611">
    <property type="entry name" value="NPY_rcpt"/>
</dbReference>
<dbReference type="SUPFAM" id="SSF81321">
    <property type="entry name" value="Family A G protein-coupled receptor-like"/>
    <property type="match status" value="1"/>
</dbReference>
<feature type="transmembrane region" description="Helical" evidence="10">
    <location>
        <begin position="250"/>
        <end position="271"/>
    </location>
</feature>
<feature type="transmembrane region" description="Helical" evidence="10">
    <location>
        <begin position="44"/>
        <end position="68"/>
    </location>
</feature>
<evidence type="ECO:0000256" key="1">
    <source>
        <dbReference type="ARBA" id="ARBA00004141"/>
    </source>
</evidence>
<feature type="transmembrane region" description="Helical" evidence="10">
    <location>
        <begin position="221"/>
        <end position="244"/>
    </location>
</feature>
<evidence type="ECO:0000256" key="2">
    <source>
        <dbReference type="ARBA" id="ARBA00010663"/>
    </source>
</evidence>
<gene>
    <name evidence="12" type="ORF">PEVE_00037632</name>
</gene>
<dbReference type="PROSITE" id="PS50262">
    <property type="entry name" value="G_PROTEIN_RECEP_F1_2"/>
    <property type="match status" value="1"/>
</dbReference>
<evidence type="ECO:0000256" key="5">
    <source>
        <dbReference type="ARBA" id="ARBA00023040"/>
    </source>
</evidence>
<dbReference type="CDD" id="cd00637">
    <property type="entry name" value="7tm_classA_rhodopsin-like"/>
    <property type="match status" value="1"/>
</dbReference>
<organism evidence="12 13">
    <name type="scientific">Porites evermanni</name>
    <dbReference type="NCBI Taxonomy" id="104178"/>
    <lineage>
        <taxon>Eukaryota</taxon>
        <taxon>Metazoa</taxon>
        <taxon>Cnidaria</taxon>
        <taxon>Anthozoa</taxon>
        <taxon>Hexacorallia</taxon>
        <taxon>Scleractinia</taxon>
        <taxon>Fungiina</taxon>
        <taxon>Poritidae</taxon>
        <taxon>Porites</taxon>
    </lineage>
</organism>
<evidence type="ECO:0000256" key="3">
    <source>
        <dbReference type="ARBA" id="ARBA00022692"/>
    </source>
</evidence>
<dbReference type="Gene3D" id="1.20.1070.10">
    <property type="entry name" value="Rhodopsin 7-helix transmembrane proteins"/>
    <property type="match status" value="1"/>
</dbReference>
<evidence type="ECO:0000256" key="9">
    <source>
        <dbReference type="RuleBase" id="RU000688"/>
    </source>
</evidence>
<evidence type="ECO:0000259" key="11">
    <source>
        <dbReference type="PROSITE" id="PS50262"/>
    </source>
</evidence>
<keyword evidence="8 9" id="KW-0807">Transducer</keyword>
<dbReference type="PRINTS" id="PR01012">
    <property type="entry name" value="NRPEPTIDEYR"/>
</dbReference>
<comment type="caution">
    <text evidence="12">The sequence shown here is derived from an EMBL/GenBank/DDBJ whole genome shotgun (WGS) entry which is preliminary data.</text>
</comment>
<feature type="transmembrane region" description="Helical" evidence="10">
    <location>
        <begin position="168"/>
        <end position="192"/>
    </location>
</feature>
<feature type="transmembrane region" description="Helical" evidence="10">
    <location>
        <begin position="126"/>
        <end position="148"/>
    </location>
</feature>
<dbReference type="PROSITE" id="PS00237">
    <property type="entry name" value="G_PROTEIN_RECEP_F1_1"/>
    <property type="match status" value="1"/>
</dbReference>
<dbReference type="PRINTS" id="PR00237">
    <property type="entry name" value="GPCRRHODOPSN"/>
</dbReference>